<feature type="transmembrane region" description="Helical" evidence="1">
    <location>
        <begin position="58"/>
        <end position="79"/>
    </location>
</feature>
<dbReference type="AlphaFoldDB" id="A0AA42PYR6"/>
<keyword evidence="1" id="KW-1133">Transmembrane helix</keyword>
<reference evidence="2" key="1">
    <citation type="submission" date="2022-09" db="EMBL/GenBank/DDBJ databases">
        <title>Intensive care unit water sources are persistently colonized with multi-drug resistant bacteria and are the site of extensive horizontal gene transfer of antibiotic resistance genes.</title>
        <authorList>
            <person name="Diorio-Toth L."/>
        </authorList>
    </citation>
    <scope>NUCLEOTIDE SEQUENCE</scope>
    <source>
        <strain evidence="2">GD03832</strain>
    </source>
</reference>
<evidence type="ECO:0000256" key="1">
    <source>
        <dbReference type="SAM" id="Phobius"/>
    </source>
</evidence>
<evidence type="ECO:0000313" key="2">
    <source>
        <dbReference type="EMBL" id="MDH1333702.1"/>
    </source>
</evidence>
<organism evidence="2 3">
    <name type="scientific">Comamonas thiooxydans</name>
    <dbReference type="NCBI Taxonomy" id="363952"/>
    <lineage>
        <taxon>Bacteria</taxon>
        <taxon>Pseudomonadati</taxon>
        <taxon>Pseudomonadota</taxon>
        <taxon>Betaproteobacteria</taxon>
        <taxon>Burkholderiales</taxon>
        <taxon>Comamonadaceae</taxon>
        <taxon>Comamonas</taxon>
    </lineage>
</organism>
<evidence type="ECO:0000313" key="3">
    <source>
        <dbReference type="Proteomes" id="UP001161065"/>
    </source>
</evidence>
<dbReference type="EMBL" id="JAOCEK010000003">
    <property type="protein sequence ID" value="MDH1333702.1"/>
    <property type="molecule type" value="Genomic_DNA"/>
</dbReference>
<keyword evidence="1" id="KW-0472">Membrane</keyword>
<dbReference type="Proteomes" id="UP001161065">
    <property type="component" value="Unassembled WGS sequence"/>
</dbReference>
<gene>
    <name evidence="2" type="ORF">N5D63_06020</name>
</gene>
<accession>A0AA42PYR6</accession>
<protein>
    <submittedName>
        <fullName evidence="2">Uncharacterized protein</fullName>
    </submittedName>
</protein>
<dbReference type="RefSeq" id="WP_280007433.1">
    <property type="nucleotide sequence ID" value="NZ_JAOCEK010000003.1"/>
</dbReference>
<comment type="caution">
    <text evidence="2">The sequence shown here is derived from an EMBL/GenBank/DDBJ whole genome shotgun (WGS) entry which is preliminary data.</text>
</comment>
<proteinExistence type="predicted"/>
<keyword evidence="1" id="KW-0812">Transmembrane</keyword>
<name>A0AA42PYR6_9BURK</name>
<sequence length="80" mass="9150">MIPPEGGAMGLEDRDYYREDYAKKNGMRYNGRNATYSKASRRQAVEEPIRNSGHEFSFLAKLVITLCVLLGSALAYRYLR</sequence>